<dbReference type="SUPFAM" id="SSF48008">
    <property type="entry name" value="GntR ligand-binding domain-like"/>
    <property type="match status" value="1"/>
</dbReference>
<keyword evidence="2" id="KW-0238">DNA-binding</keyword>
<sequence>MVPQSQRTRGSSRDYVYNTIKMQIMNGEIAPGTKLSEKEISDKLNVSRTPVREAFLQLNQEELLGVYPQIGTIVTKINLALVEEGKFVRENIEKAIVREAAETIEKEDLLQMESNLTLQEFSLEKGSYQRLFELDDEFHQLMYTGCGKHRTWNMVKRMNVQFDRLRLLRLSVNHDWKIIVAQHRKIFEAIADRDLETAEKAAMEHLQLVEIEKDELKEQNPEFFV</sequence>
<dbReference type="PANTHER" id="PTHR43537:SF6">
    <property type="entry name" value="HTH-TYPE TRANSCRIPTIONAL REPRESSOR RSPR"/>
    <property type="match status" value="1"/>
</dbReference>
<evidence type="ECO:0000256" key="1">
    <source>
        <dbReference type="ARBA" id="ARBA00023015"/>
    </source>
</evidence>
<evidence type="ECO:0000313" key="5">
    <source>
        <dbReference type="EMBL" id="QGH33942.1"/>
    </source>
</evidence>
<dbReference type="SMART" id="SM00895">
    <property type="entry name" value="FCD"/>
    <property type="match status" value="1"/>
</dbReference>
<gene>
    <name evidence="5" type="ORF">GI584_07865</name>
</gene>
<dbReference type="InterPro" id="IPR008920">
    <property type="entry name" value="TF_FadR/GntR_C"/>
</dbReference>
<dbReference type="Gene3D" id="1.10.10.10">
    <property type="entry name" value="Winged helix-like DNA-binding domain superfamily/Winged helix DNA-binding domain"/>
    <property type="match status" value="1"/>
</dbReference>
<dbReference type="EMBL" id="CP045915">
    <property type="protein sequence ID" value="QGH33942.1"/>
    <property type="molecule type" value="Genomic_DNA"/>
</dbReference>
<dbReference type="GO" id="GO:0003677">
    <property type="term" value="F:DNA binding"/>
    <property type="evidence" value="ECO:0007669"/>
    <property type="project" value="UniProtKB-KW"/>
</dbReference>
<evidence type="ECO:0000313" key="6">
    <source>
        <dbReference type="Proteomes" id="UP000339690"/>
    </source>
</evidence>
<dbReference type="InterPro" id="IPR036390">
    <property type="entry name" value="WH_DNA-bd_sf"/>
</dbReference>
<dbReference type="PANTHER" id="PTHR43537">
    <property type="entry name" value="TRANSCRIPTIONAL REGULATOR, GNTR FAMILY"/>
    <property type="match status" value="1"/>
</dbReference>
<keyword evidence="3" id="KW-0804">Transcription</keyword>
<keyword evidence="6" id="KW-1185">Reference proteome</keyword>
<dbReference type="AlphaFoldDB" id="A0A5Q2TIS7"/>
<dbReference type="RefSeq" id="WP_153790873.1">
    <property type="nucleotide sequence ID" value="NZ_CP045915.1"/>
</dbReference>
<dbReference type="Gene3D" id="1.20.120.530">
    <property type="entry name" value="GntR ligand-binding domain-like"/>
    <property type="match status" value="1"/>
</dbReference>
<dbReference type="InterPro" id="IPR036388">
    <property type="entry name" value="WH-like_DNA-bd_sf"/>
</dbReference>
<evidence type="ECO:0000256" key="2">
    <source>
        <dbReference type="ARBA" id="ARBA00023125"/>
    </source>
</evidence>
<evidence type="ECO:0000259" key="4">
    <source>
        <dbReference type="PROSITE" id="PS50949"/>
    </source>
</evidence>
<dbReference type="Pfam" id="PF00392">
    <property type="entry name" value="GntR"/>
    <property type="match status" value="1"/>
</dbReference>
<accession>A0A5Q2TIS7</accession>
<dbReference type="GO" id="GO:0003700">
    <property type="term" value="F:DNA-binding transcription factor activity"/>
    <property type="evidence" value="ECO:0007669"/>
    <property type="project" value="InterPro"/>
</dbReference>
<dbReference type="InterPro" id="IPR011711">
    <property type="entry name" value="GntR_C"/>
</dbReference>
<dbReference type="CDD" id="cd07377">
    <property type="entry name" value="WHTH_GntR"/>
    <property type="match status" value="1"/>
</dbReference>
<dbReference type="PROSITE" id="PS50949">
    <property type="entry name" value="HTH_GNTR"/>
    <property type="match status" value="1"/>
</dbReference>
<dbReference type="KEGG" id="grc:GI584_07865"/>
<dbReference type="SMART" id="SM00345">
    <property type="entry name" value="HTH_GNTR"/>
    <property type="match status" value="1"/>
</dbReference>
<organism evidence="5 6">
    <name type="scientific">Gracilibacillus salitolerans</name>
    <dbReference type="NCBI Taxonomy" id="2663022"/>
    <lineage>
        <taxon>Bacteria</taxon>
        <taxon>Bacillati</taxon>
        <taxon>Bacillota</taxon>
        <taxon>Bacilli</taxon>
        <taxon>Bacillales</taxon>
        <taxon>Bacillaceae</taxon>
        <taxon>Gracilibacillus</taxon>
    </lineage>
</organism>
<name>A0A5Q2TIS7_9BACI</name>
<protein>
    <submittedName>
        <fullName evidence="5">FCD domain-containing protein</fullName>
    </submittedName>
</protein>
<feature type="domain" description="HTH gntR-type" evidence="4">
    <location>
        <begin position="10"/>
        <end position="77"/>
    </location>
</feature>
<evidence type="ECO:0000256" key="3">
    <source>
        <dbReference type="ARBA" id="ARBA00023163"/>
    </source>
</evidence>
<dbReference type="Pfam" id="PF07729">
    <property type="entry name" value="FCD"/>
    <property type="match status" value="1"/>
</dbReference>
<proteinExistence type="predicted"/>
<keyword evidence="1" id="KW-0805">Transcription regulation</keyword>
<dbReference type="InterPro" id="IPR000524">
    <property type="entry name" value="Tscrpt_reg_HTH_GntR"/>
</dbReference>
<dbReference type="Proteomes" id="UP000339690">
    <property type="component" value="Chromosome"/>
</dbReference>
<dbReference type="SUPFAM" id="SSF46785">
    <property type="entry name" value="Winged helix' DNA-binding domain"/>
    <property type="match status" value="1"/>
</dbReference>
<reference evidence="5 6" key="1">
    <citation type="submission" date="2019-11" db="EMBL/GenBank/DDBJ databases">
        <title>Gracilibacillus salitolerans sp. nov., a moderate halophile isolated from a saline soil in northwest China.</title>
        <authorList>
            <person name="Gan L."/>
        </authorList>
    </citation>
    <scope>NUCLEOTIDE SEQUENCE [LARGE SCALE GENOMIC DNA]</scope>
    <source>
        <strain evidence="5 6">SCU50</strain>
    </source>
</reference>